<keyword evidence="5" id="KW-1185">Reference proteome</keyword>
<evidence type="ECO:0000256" key="1">
    <source>
        <dbReference type="ARBA" id="ARBA00022729"/>
    </source>
</evidence>
<gene>
    <name evidence="2" type="ORF">OVN521_LOCUS12365</name>
    <name evidence="3" type="ORF">UXM345_LOCUS16746</name>
</gene>
<dbReference type="Proteomes" id="UP000663842">
    <property type="component" value="Unassembled WGS sequence"/>
</dbReference>
<dbReference type="SUPFAM" id="SSF69318">
    <property type="entry name" value="Integrin alpha N-terminal domain"/>
    <property type="match status" value="1"/>
</dbReference>
<keyword evidence="1" id="KW-0732">Signal</keyword>
<protein>
    <submittedName>
        <fullName evidence="3">Uncharacterized protein</fullName>
    </submittedName>
</protein>
<reference evidence="3" key="1">
    <citation type="submission" date="2021-02" db="EMBL/GenBank/DDBJ databases">
        <authorList>
            <person name="Nowell W R."/>
        </authorList>
    </citation>
    <scope>NUCLEOTIDE SEQUENCE</scope>
</reference>
<dbReference type="InterPro" id="IPR013517">
    <property type="entry name" value="FG-GAP"/>
</dbReference>
<organism evidence="3 4">
    <name type="scientific">Rotaria magnacalcarata</name>
    <dbReference type="NCBI Taxonomy" id="392030"/>
    <lineage>
        <taxon>Eukaryota</taxon>
        <taxon>Metazoa</taxon>
        <taxon>Spiralia</taxon>
        <taxon>Gnathifera</taxon>
        <taxon>Rotifera</taxon>
        <taxon>Eurotatoria</taxon>
        <taxon>Bdelloidea</taxon>
        <taxon>Philodinida</taxon>
        <taxon>Philodinidae</taxon>
        <taxon>Rotaria</taxon>
    </lineage>
</organism>
<dbReference type="AlphaFoldDB" id="A0A819P961"/>
<sequence>MHVAVGDINNDNKVDIVVANTGANNIGVFMEIGDRTLNSMKPYTTGNQSLPIYVVLANFNHDPYLDVAFANTGADTVGIFFGYDNGNFRNVSTYSIKSGSQAYRLAIGDFNNDNFVDTIVAIYASHMVAFFSALGYFNDDNYLEIAIANYGLNNVGILFRYGDSRFTEQVIFSTGDGSRPSSIVVVKTTNSTGDGSGPKSVAVADFNKDRQLDMTVANFDGDNIGIYFGNGNGVFANEPVLCSAGNGSHSNCVAVSDFNNDNRSDIVIGNYRSNGIRIFFGHENETFLNYQPYSTGYGSRLRSVAVGYFNHDDWIDLTVTMTVSTLLCKLASFSLF</sequence>
<dbReference type="PANTHER" id="PTHR46580">
    <property type="entry name" value="SENSOR KINASE-RELATED"/>
    <property type="match status" value="1"/>
</dbReference>
<dbReference type="EMBL" id="CAJOBG010001723">
    <property type="protein sequence ID" value="CAF3953119.1"/>
    <property type="molecule type" value="Genomic_DNA"/>
</dbReference>
<dbReference type="PANTHER" id="PTHR46580:SF4">
    <property type="entry name" value="ATP_GTP-BINDING PROTEIN"/>
    <property type="match status" value="1"/>
</dbReference>
<evidence type="ECO:0000313" key="3">
    <source>
        <dbReference type="EMBL" id="CAF4010616.1"/>
    </source>
</evidence>
<name>A0A819P961_9BILA</name>
<proteinExistence type="predicted"/>
<dbReference type="Gene3D" id="2.130.10.130">
    <property type="entry name" value="Integrin alpha, N-terminal"/>
    <property type="match status" value="2"/>
</dbReference>
<dbReference type="Proteomes" id="UP000663866">
    <property type="component" value="Unassembled WGS sequence"/>
</dbReference>
<comment type="caution">
    <text evidence="3">The sequence shown here is derived from an EMBL/GenBank/DDBJ whole genome shotgun (WGS) entry which is preliminary data.</text>
</comment>
<evidence type="ECO:0000313" key="2">
    <source>
        <dbReference type="EMBL" id="CAF3953119.1"/>
    </source>
</evidence>
<evidence type="ECO:0000313" key="4">
    <source>
        <dbReference type="Proteomes" id="UP000663842"/>
    </source>
</evidence>
<dbReference type="Pfam" id="PF13517">
    <property type="entry name" value="FG-GAP_3"/>
    <property type="match status" value="2"/>
</dbReference>
<dbReference type="EMBL" id="CAJOBF010002108">
    <property type="protein sequence ID" value="CAF4010616.1"/>
    <property type="molecule type" value="Genomic_DNA"/>
</dbReference>
<dbReference type="InterPro" id="IPR028994">
    <property type="entry name" value="Integrin_alpha_N"/>
</dbReference>
<accession>A0A819P961</accession>
<evidence type="ECO:0000313" key="5">
    <source>
        <dbReference type="Proteomes" id="UP000663866"/>
    </source>
</evidence>